<dbReference type="Gene3D" id="3.40.50.720">
    <property type="entry name" value="NAD(P)-binding Rossmann-like Domain"/>
    <property type="match status" value="1"/>
</dbReference>
<gene>
    <name evidence="1" type="ORF">GH714_003917</name>
</gene>
<dbReference type="AlphaFoldDB" id="A0A6A6LC10"/>
<dbReference type="InterPro" id="IPR055280">
    <property type="entry name" value="TIC32"/>
</dbReference>
<dbReference type="PANTHER" id="PTHR48476:SF1">
    <property type="entry name" value="SHORT-CHAIN DEHYDROGENASE TIC 32, CHLOROPLASTIC-LIKE"/>
    <property type="match status" value="1"/>
</dbReference>
<evidence type="ECO:0000313" key="1">
    <source>
        <dbReference type="EMBL" id="KAF2297838.1"/>
    </source>
</evidence>
<sequence>MAYARSKLANVLHANELARRLKEEGVNITANSLHPGIIYTNIFRNDGCHRVFFRMASKFLLKNVQQGAATTCYLALHPQVEGVSGEYFADCDFAKPASQAKDPELAKKLWDYSLSLTTKI</sequence>
<dbReference type="Proteomes" id="UP000467840">
    <property type="component" value="Chromosome 1"/>
</dbReference>
<evidence type="ECO:0000313" key="2">
    <source>
        <dbReference type="Proteomes" id="UP000467840"/>
    </source>
</evidence>
<dbReference type="SUPFAM" id="SSF51735">
    <property type="entry name" value="NAD(P)-binding Rossmann-fold domains"/>
    <property type="match status" value="1"/>
</dbReference>
<name>A0A6A6LC10_HEVBR</name>
<dbReference type="PANTHER" id="PTHR48476">
    <property type="entry name" value="SHORT-CHAIN DEHYDROGENASE TIC 32, CHLOROPLASTIC-LIKE"/>
    <property type="match status" value="1"/>
</dbReference>
<comment type="caution">
    <text evidence="1">The sequence shown here is derived from an EMBL/GenBank/DDBJ whole genome shotgun (WGS) entry which is preliminary data.</text>
</comment>
<dbReference type="InterPro" id="IPR036291">
    <property type="entry name" value="NAD(P)-bd_dom_sf"/>
</dbReference>
<accession>A0A6A6LC10</accession>
<proteinExistence type="predicted"/>
<organism evidence="1 2">
    <name type="scientific">Hevea brasiliensis</name>
    <name type="common">Para rubber tree</name>
    <name type="synonym">Siphonia brasiliensis</name>
    <dbReference type="NCBI Taxonomy" id="3981"/>
    <lineage>
        <taxon>Eukaryota</taxon>
        <taxon>Viridiplantae</taxon>
        <taxon>Streptophyta</taxon>
        <taxon>Embryophyta</taxon>
        <taxon>Tracheophyta</taxon>
        <taxon>Spermatophyta</taxon>
        <taxon>Magnoliopsida</taxon>
        <taxon>eudicotyledons</taxon>
        <taxon>Gunneridae</taxon>
        <taxon>Pentapetalae</taxon>
        <taxon>rosids</taxon>
        <taxon>fabids</taxon>
        <taxon>Malpighiales</taxon>
        <taxon>Euphorbiaceae</taxon>
        <taxon>Crotonoideae</taxon>
        <taxon>Micrandreae</taxon>
        <taxon>Hevea</taxon>
    </lineage>
</organism>
<reference evidence="1 2" key="1">
    <citation type="journal article" date="2020" name="Mol. Plant">
        <title>The Chromosome-Based Rubber Tree Genome Provides New Insights into Spurge Genome Evolution and Rubber Biosynthesis.</title>
        <authorList>
            <person name="Liu J."/>
            <person name="Shi C."/>
            <person name="Shi C.C."/>
            <person name="Li W."/>
            <person name="Zhang Q.J."/>
            <person name="Zhang Y."/>
            <person name="Li K."/>
            <person name="Lu H.F."/>
            <person name="Shi C."/>
            <person name="Zhu S.T."/>
            <person name="Xiao Z.Y."/>
            <person name="Nan H."/>
            <person name="Yue Y."/>
            <person name="Zhu X.G."/>
            <person name="Wu Y."/>
            <person name="Hong X.N."/>
            <person name="Fan G.Y."/>
            <person name="Tong Y."/>
            <person name="Zhang D."/>
            <person name="Mao C.L."/>
            <person name="Liu Y.L."/>
            <person name="Hao S.J."/>
            <person name="Liu W.Q."/>
            <person name="Lv M.Q."/>
            <person name="Zhang H.B."/>
            <person name="Liu Y."/>
            <person name="Hu-Tang G.R."/>
            <person name="Wang J.P."/>
            <person name="Wang J.H."/>
            <person name="Sun Y.H."/>
            <person name="Ni S.B."/>
            <person name="Chen W.B."/>
            <person name="Zhang X.C."/>
            <person name="Jiao Y.N."/>
            <person name="Eichler E.E."/>
            <person name="Li G.H."/>
            <person name="Liu X."/>
            <person name="Gao L.Z."/>
        </authorList>
    </citation>
    <scope>NUCLEOTIDE SEQUENCE [LARGE SCALE GENOMIC DNA]</scope>
    <source>
        <strain evidence="2">cv. GT1</strain>
        <tissue evidence="1">Leaf</tissue>
    </source>
</reference>
<dbReference type="EMBL" id="JAAGAX010000011">
    <property type="protein sequence ID" value="KAF2297838.1"/>
    <property type="molecule type" value="Genomic_DNA"/>
</dbReference>
<keyword evidence="2" id="KW-1185">Reference proteome</keyword>
<protein>
    <submittedName>
        <fullName evidence="1">Uncharacterized protein</fullName>
    </submittedName>
</protein>